<dbReference type="Pfam" id="PF17800">
    <property type="entry name" value="NPL"/>
    <property type="match status" value="1"/>
</dbReference>
<organism evidence="8 9">
    <name type="scientific">Aphis craccivora</name>
    <name type="common">Cowpea aphid</name>
    <dbReference type="NCBI Taxonomy" id="307492"/>
    <lineage>
        <taxon>Eukaryota</taxon>
        <taxon>Metazoa</taxon>
        <taxon>Ecdysozoa</taxon>
        <taxon>Arthropoda</taxon>
        <taxon>Hexapoda</taxon>
        <taxon>Insecta</taxon>
        <taxon>Pterygota</taxon>
        <taxon>Neoptera</taxon>
        <taxon>Paraneoptera</taxon>
        <taxon>Hemiptera</taxon>
        <taxon>Sternorrhyncha</taxon>
        <taxon>Aphidomorpha</taxon>
        <taxon>Aphidoidea</taxon>
        <taxon>Aphididae</taxon>
        <taxon>Aphidini</taxon>
        <taxon>Aphis</taxon>
        <taxon>Aphis</taxon>
    </lineage>
</organism>
<dbReference type="PANTHER" id="PTHR43811:SF19">
    <property type="entry name" value="39 KDA FK506-BINDING NUCLEAR PROTEIN"/>
    <property type="match status" value="1"/>
</dbReference>
<dbReference type="Gene3D" id="2.60.120.340">
    <property type="entry name" value="Nucleoplasmin core domain"/>
    <property type="match status" value="1"/>
</dbReference>
<dbReference type="Gene3D" id="3.10.50.40">
    <property type="match status" value="1"/>
</dbReference>
<gene>
    <name evidence="8" type="ORF">FWK35_00001799</name>
</gene>
<dbReference type="PANTHER" id="PTHR43811">
    <property type="entry name" value="FKBP-TYPE PEPTIDYL-PROLYL CIS-TRANS ISOMERASE FKPA"/>
    <property type="match status" value="1"/>
</dbReference>
<dbReference type="AlphaFoldDB" id="A0A6G0Z4W1"/>
<evidence type="ECO:0000256" key="1">
    <source>
        <dbReference type="ARBA" id="ARBA00000971"/>
    </source>
</evidence>
<dbReference type="EMBL" id="VUJU01001335">
    <property type="protein sequence ID" value="KAF0765754.1"/>
    <property type="molecule type" value="Genomic_DNA"/>
</dbReference>
<feature type="compositionally biased region" description="Polar residues" evidence="6">
    <location>
        <begin position="274"/>
        <end position="285"/>
    </location>
</feature>
<dbReference type="FunFam" id="3.10.50.40:FF:000006">
    <property type="entry name" value="Peptidyl-prolyl cis-trans isomerase"/>
    <property type="match status" value="1"/>
</dbReference>
<evidence type="ECO:0000256" key="3">
    <source>
        <dbReference type="ARBA" id="ARBA00023235"/>
    </source>
</evidence>
<feature type="compositionally biased region" description="Basic and acidic residues" evidence="6">
    <location>
        <begin position="304"/>
        <end position="315"/>
    </location>
</feature>
<feature type="compositionally biased region" description="Basic and acidic residues" evidence="6">
    <location>
        <begin position="239"/>
        <end position="262"/>
    </location>
</feature>
<evidence type="ECO:0000256" key="5">
    <source>
        <dbReference type="PROSITE-ProRule" id="PRU00277"/>
    </source>
</evidence>
<feature type="compositionally biased region" description="Acidic residues" evidence="6">
    <location>
        <begin position="175"/>
        <end position="215"/>
    </location>
</feature>
<feature type="compositionally biased region" description="Basic and acidic residues" evidence="6">
    <location>
        <begin position="127"/>
        <end position="144"/>
    </location>
</feature>
<dbReference type="GO" id="GO:0003755">
    <property type="term" value="F:peptidyl-prolyl cis-trans isomerase activity"/>
    <property type="evidence" value="ECO:0007669"/>
    <property type="project" value="UniProtKB-KW"/>
</dbReference>
<dbReference type="PROSITE" id="PS50059">
    <property type="entry name" value="FKBP_PPIASE"/>
    <property type="match status" value="1"/>
</dbReference>
<dbReference type="OrthoDB" id="1902587at2759"/>
<reference evidence="8 9" key="1">
    <citation type="submission" date="2019-08" db="EMBL/GenBank/DDBJ databases">
        <title>Whole genome of Aphis craccivora.</title>
        <authorList>
            <person name="Voronova N.V."/>
            <person name="Shulinski R.S."/>
            <person name="Bandarenka Y.V."/>
            <person name="Zhorov D.G."/>
            <person name="Warner D."/>
        </authorList>
    </citation>
    <scope>NUCLEOTIDE SEQUENCE [LARGE SCALE GENOMIC DNA]</scope>
    <source>
        <strain evidence="8">180601</strain>
        <tissue evidence="8">Whole Body</tissue>
    </source>
</reference>
<comment type="caution">
    <text evidence="8">The sequence shown here is derived from an EMBL/GenBank/DDBJ whole genome shotgun (WGS) entry which is preliminary data.</text>
</comment>
<accession>A0A6G0Z4W1</accession>
<keyword evidence="3 4" id="KW-0413">Isomerase</keyword>
<evidence type="ECO:0000256" key="2">
    <source>
        <dbReference type="ARBA" id="ARBA00023110"/>
    </source>
</evidence>
<dbReference type="Proteomes" id="UP000478052">
    <property type="component" value="Unassembled WGS sequence"/>
</dbReference>
<feature type="compositionally biased region" description="Basic and acidic residues" evidence="6">
    <location>
        <begin position="286"/>
        <end position="296"/>
    </location>
</feature>
<dbReference type="Pfam" id="PF00254">
    <property type="entry name" value="FKBP_C"/>
    <property type="match status" value="1"/>
</dbReference>
<feature type="compositionally biased region" description="Acidic residues" evidence="6">
    <location>
        <begin position="103"/>
        <end position="114"/>
    </location>
</feature>
<protein>
    <recommendedName>
        <fullName evidence="4">FK506-binding protein</fullName>
        <ecNumber evidence="4">5.2.1.8</ecNumber>
    </recommendedName>
</protein>
<dbReference type="InterPro" id="IPR041232">
    <property type="entry name" value="NPL"/>
</dbReference>
<dbReference type="PIRSF" id="PIRSF001473">
    <property type="entry name" value="FK506-bp_FPR3"/>
    <property type="match status" value="1"/>
</dbReference>
<sequence length="429" mass="47673">MWSIVMEPGKKYSTVVENTFHLSMATLDLESVKKADDVHTVYVETDDNPRVILCHLSKASKLYQCRLDHIFPRGTDLKFVTSATANIHMTGYLDLNEDDELYSDLESESESEETQIEKPAQGKGNKRKLEDNTSKKNKSIKLDESNQSDEESDDETMDFEDDSDDDGEGLKLSDLADDDDDDDDDDDEDDDEDDDDDDDDEEEEEEEDSDDEIEEVPVLTKKTKEQQKTPKKQLNGNEKTPKKDAITPKGQEKTPKGQEKTPKGQKTPMPKTPDANQSLINGTTESSKKQKNKEAKTPLSGLKTKPDTPLPKDKQNQQQKLNGGVIINDIKVGDGAVAKPGKNVKVYYIGRLKSTGKVFDSMQKGPGFTFGLQRGEVIKGWDIGIAGMKVGGKRKVICPPNMAYGAKGSPPEIPPNSTLVFDVELKHVN</sequence>
<dbReference type="GO" id="GO:0000785">
    <property type="term" value="C:chromatin"/>
    <property type="evidence" value="ECO:0007669"/>
    <property type="project" value="TreeGrafter"/>
</dbReference>
<evidence type="ECO:0000313" key="8">
    <source>
        <dbReference type="EMBL" id="KAF0765754.1"/>
    </source>
</evidence>
<dbReference type="GO" id="GO:0005730">
    <property type="term" value="C:nucleolus"/>
    <property type="evidence" value="ECO:0007669"/>
    <property type="project" value="TreeGrafter"/>
</dbReference>
<name>A0A6G0Z4W1_APHCR</name>
<comment type="similarity">
    <text evidence="4">Belongs to the FKBP-type PPIase family.</text>
</comment>
<dbReference type="InterPro" id="IPR023566">
    <property type="entry name" value="PPIase_Fpr3/Fpr4-like"/>
</dbReference>
<proteinExistence type="inferred from homology"/>
<dbReference type="InterPro" id="IPR001179">
    <property type="entry name" value="PPIase_FKBP_dom"/>
</dbReference>
<dbReference type="EC" id="5.2.1.8" evidence="4"/>
<evidence type="ECO:0000313" key="9">
    <source>
        <dbReference type="Proteomes" id="UP000478052"/>
    </source>
</evidence>
<evidence type="ECO:0000256" key="4">
    <source>
        <dbReference type="PIRNR" id="PIRNR001473"/>
    </source>
</evidence>
<evidence type="ECO:0000259" key="7">
    <source>
        <dbReference type="PROSITE" id="PS50059"/>
    </source>
</evidence>
<feature type="domain" description="PPIase FKBP-type" evidence="7">
    <location>
        <begin position="341"/>
        <end position="429"/>
    </location>
</feature>
<feature type="region of interest" description="Disordered" evidence="6">
    <location>
        <begin position="103"/>
        <end position="322"/>
    </location>
</feature>
<dbReference type="SUPFAM" id="SSF54534">
    <property type="entry name" value="FKBP-like"/>
    <property type="match status" value="1"/>
</dbReference>
<keyword evidence="2 4" id="KW-0697">Rotamase</keyword>
<evidence type="ECO:0000256" key="6">
    <source>
        <dbReference type="SAM" id="MobiDB-lite"/>
    </source>
</evidence>
<comment type="catalytic activity">
    <reaction evidence="1 4 5">
        <text>[protein]-peptidylproline (omega=180) = [protein]-peptidylproline (omega=0)</text>
        <dbReference type="Rhea" id="RHEA:16237"/>
        <dbReference type="Rhea" id="RHEA-COMP:10747"/>
        <dbReference type="Rhea" id="RHEA-COMP:10748"/>
        <dbReference type="ChEBI" id="CHEBI:83833"/>
        <dbReference type="ChEBI" id="CHEBI:83834"/>
        <dbReference type="EC" id="5.2.1.8"/>
    </reaction>
</comment>
<feature type="compositionally biased region" description="Acidic residues" evidence="6">
    <location>
        <begin position="146"/>
        <end position="167"/>
    </location>
</feature>
<keyword evidence="9" id="KW-1185">Reference proteome</keyword>
<dbReference type="InterPro" id="IPR046357">
    <property type="entry name" value="PPIase_dom_sf"/>
</dbReference>